<gene>
    <name evidence="4" type="ORF">MR241_02155</name>
</gene>
<dbReference type="SUPFAM" id="SSF100950">
    <property type="entry name" value="NagB/RpiA/CoA transferase-like"/>
    <property type="match status" value="1"/>
</dbReference>
<dbReference type="InterPro" id="IPR037171">
    <property type="entry name" value="NagB/RpiA_transferase-like"/>
</dbReference>
<dbReference type="SUPFAM" id="SSF46785">
    <property type="entry name" value="Winged helix' DNA-binding domain"/>
    <property type="match status" value="1"/>
</dbReference>
<evidence type="ECO:0000259" key="3">
    <source>
        <dbReference type="PROSITE" id="PS51000"/>
    </source>
</evidence>
<dbReference type="InterPro" id="IPR014036">
    <property type="entry name" value="DeoR-like_C"/>
</dbReference>
<dbReference type="Pfam" id="PF08220">
    <property type="entry name" value="HTH_DeoR"/>
    <property type="match status" value="1"/>
</dbReference>
<dbReference type="EMBL" id="JALEMU010000036">
    <property type="protein sequence ID" value="MCI5755080.1"/>
    <property type="molecule type" value="Genomic_DNA"/>
</dbReference>
<dbReference type="InterPro" id="IPR001034">
    <property type="entry name" value="DeoR_HTH"/>
</dbReference>
<protein>
    <submittedName>
        <fullName evidence="4">DeoR/GlpR family DNA-binding transcription regulator</fullName>
    </submittedName>
</protein>
<dbReference type="SMART" id="SM01134">
    <property type="entry name" value="DeoRC"/>
    <property type="match status" value="1"/>
</dbReference>
<dbReference type="PANTHER" id="PTHR30363:SF44">
    <property type="entry name" value="AGA OPERON TRANSCRIPTIONAL REPRESSOR-RELATED"/>
    <property type="match status" value="1"/>
</dbReference>
<name>A0AAE3FGN4_9BACT</name>
<keyword evidence="1" id="KW-0805">Transcription regulation</keyword>
<evidence type="ECO:0000313" key="5">
    <source>
        <dbReference type="Proteomes" id="UP001139365"/>
    </source>
</evidence>
<sequence length="260" mass="28567">MNRTAIQDRKNKLLDALKMTSKISVEDAMSFLGVSRSTICRLFADMESEGLITRVQGGAALARDNLEYTYERFESVLVDEKRRIGFAAAKLVSDGDNIFLGNGTTLPHMCIALAKRIEEKELGRLQVFTNSLINLNILSKVTGIFLIGGEYYQQHHDFRGYMAEEAMKPLHFSKCFLGANGIDIDGGLTTLDFSSARLTRLAFGGSSQKYILADSSKFGIISSIRYASVEGINGIITDGNDASYVEKLRQAGVRVIVAGK</sequence>
<comment type="caution">
    <text evidence="4">The sequence shown here is derived from an EMBL/GenBank/DDBJ whole genome shotgun (WGS) entry which is preliminary data.</text>
</comment>
<evidence type="ECO:0000313" key="4">
    <source>
        <dbReference type="EMBL" id="MCI5755080.1"/>
    </source>
</evidence>
<keyword evidence="2" id="KW-0804">Transcription</keyword>
<dbReference type="Proteomes" id="UP001139365">
    <property type="component" value="Unassembled WGS sequence"/>
</dbReference>
<dbReference type="GO" id="GO:0003677">
    <property type="term" value="F:DNA binding"/>
    <property type="evidence" value="ECO:0007669"/>
    <property type="project" value="UniProtKB-KW"/>
</dbReference>
<dbReference type="Gene3D" id="1.10.10.10">
    <property type="entry name" value="Winged helix-like DNA-binding domain superfamily/Winged helix DNA-binding domain"/>
    <property type="match status" value="1"/>
</dbReference>
<evidence type="ECO:0000256" key="2">
    <source>
        <dbReference type="ARBA" id="ARBA00023163"/>
    </source>
</evidence>
<dbReference type="GO" id="GO:0003700">
    <property type="term" value="F:DNA-binding transcription factor activity"/>
    <property type="evidence" value="ECO:0007669"/>
    <property type="project" value="InterPro"/>
</dbReference>
<dbReference type="Pfam" id="PF00455">
    <property type="entry name" value="DeoRC"/>
    <property type="match status" value="1"/>
</dbReference>
<keyword evidence="4" id="KW-0238">DNA-binding</keyword>
<reference evidence="4 5" key="1">
    <citation type="submission" date="2022-03" db="EMBL/GenBank/DDBJ databases">
        <title>Metagenome-assembled genomes from swine fecal metagenomes.</title>
        <authorList>
            <person name="Holman D.B."/>
            <person name="Kommadath A."/>
        </authorList>
    </citation>
    <scope>NUCLEOTIDE SEQUENCE [LARGE SCALE GENOMIC DNA]</scope>
    <source>
        <strain evidence="4">SUG147</strain>
    </source>
</reference>
<accession>A0AAE3FGN4</accession>
<dbReference type="InterPro" id="IPR036388">
    <property type="entry name" value="WH-like_DNA-bd_sf"/>
</dbReference>
<proteinExistence type="predicted"/>
<dbReference type="InterPro" id="IPR050313">
    <property type="entry name" value="Carb_Metab_HTH_regulators"/>
</dbReference>
<dbReference type="InterPro" id="IPR036390">
    <property type="entry name" value="WH_DNA-bd_sf"/>
</dbReference>
<dbReference type="Gene3D" id="3.40.50.1360">
    <property type="match status" value="1"/>
</dbReference>
<evidence type="ECO:0000256" key="1">
    <source>
        <dbReference type="ARBA" id="ARBA00023015"/>
    </source>
</evidence>
<dbReference type="PANTHER" id="PTHR30363">
    <property type="entry name" value="HTH-TYPE TRANSCRIPTIONAL REGULATOR SRLR-RELATED"/>
    <property type="match status" value="1"/>
</dbReference>
<dbReference type="AlphaFoldDB" id="A0AAE3FGN4"/>
<feature type="domain" description="HTH deoR-type" evidence="3">
    <location>
        <begin position="6"/>
        <end position="61"/>
    </location>
</feature>
<organism evidence="4 5">
    <name type="scientific">Candidatus Colimorpha enterica</name>
    <dbReference type="NCBI Taxonomy" id="3083063"/>
    <lineage>
        <taxon>Bacteria</taxon>
        <taxon>Pseudomonadati</taxon>
        <taxon>Bacteroidota</taxon>
        <taxon>Bacteroidia</taxon>
        <taxon>Bacteroidales</taxon>
        <taxon>Candidatus Colimorpha</taxon>
    </lineage>
</organism>
<dbReference type="PROSITE" id="PS51000">
    <property type="entry name" value="HTH_DEOR_2"/>
    <property type="match status" value="1"/>
</dbReference>
<dbReference type="SMART" id="SM00420">
    <property type="entry name" value="HTH_DEOR"/>
    <property type="match status" value="1"/>
</dbReference>